<evidence type="ECO:0000313" key="1">
    <source>
        <dbReference type="EMBL" id="MDO6965771.1"/>
    </source>
</evidence>
<sequence>MADYITIDASSLESFDYEQFIYDYFAAIAEGAGTTTAGSSTYYGGIPYMGDTQVGFRYSGDTTSAQVLMEGSDLAYDGMYGQGHGISGSVDGFTLGYYDSSTTYTETTDEDNNTVRSELTGVISGLVVSGLDFSAEIGDGTGSDNLVYTLYNALRKANTVVDLDSDNVTGYEYIDLVYELLGTKAQNFVGSAGADTYRGTAYGDIIDGGAGADILAGAAGDDQYVVDDVNDTISESADEGTDSVSASVNFTLSDNVENLTLTGSALRGTGNALANTLTGNAASNRLTGGDGDDVIYGKVGNDILVGGAGKDELYGGAGADTFQFRIAHLSASNAAADVVADFKKWQGDSIDLHFIDADTTAKGNQAFDYIGNKAFSGEAGELRLAKTDEGSYLKGDVNGDGKADFSIFLDDIYNLKADYLVL</sequence>
<organism evidence="1 2">
    <name type="scientific">Rhizobium alvei</name>
    <dbReference type="NCBI Taxonomy" id="1132659"/>
    <lineage>
        <taxon>Bacteria</taxon>
        <taxon>Pseudomonadati</taxon>
        <taxon>Pseudomonadota</taxon>
        <taxon>Alphaproteobacteria</taxon>
        <taxon>Hyphomicrobiales</taxon>
        <taxon>Rhizobiaceae</taxon>
        <taxon>Rhizobium/Agrobacterium group</taxon>
        <taxon>Rhizobium</taxon>
    </lineage>
</organism>
<dbReference type="Pfam" id="PF00353">
    <property type="entry name" value="HemolysinCabind"/>
    <property type="match status" value="2"/>
</dbReference>
<dbReference type="SUPFAM" id="SSF51120">
    <property type="entry name" value="beta-Roll"/>
    <property type="match status" value="1"/>
</dbReference>
<dbReference type="RefSeq" id="WP_304377701.1">
    <property type="nucleotide sequence ID" value="NZ_JAUOZU010000013.1"/>
</dbReference>
<dbReference type="InterPro" id="IPR011049">
    <property type="entry name" value="Serralysin-like_metalloprot_C"/>
</dbReference>
<dbReference type="Gene3D" id="2.150.10.10">
    <property type="entry name" value="Serralysin-like metalloprotease, C-terminal"/>
    <property type="match status" value="1"/>
</dbReference>
<proteinExistence type="predicted"/>
<dbReference type="Proteomes" id="UP001174932">
    <property type="component" value="Unassembled WGS sequence"/>
</dbReference>
<dbReference type="InterPro" id="IPR001343">
    <property type="entry name" value="Hemolysn_Ca-bd"/>
</dbReference>
<protein>
    <submittedName>
        <fullName evidence="1">Uncharacterized protein</fullName>
    </submittedName>
</protein>
<keyword evidence="2" id="KW-1185">Reference proteome</keyword>
<dbReference type="PRINTS" id="PR00313">
    <property type="entry name" value="CABNDNGRPT"/>
</dbReference>
<dbReference type="InterPro" id="IPR018511">
    <property type="entry name" value="Hemolysin-typ_Ca-bd_CS"/>
</dbReference>
<comment type="caution">
    <text evidence="1">The sequence shown here is derived from an EMBL/GenBank/DDBJ whole genome shotgun (WGS) entry which is preliminary data.</text>
</comment>
<reference evidence="1" key="2">
    <citation type="submission" date="2023-07" db="EMBL/GenBank/DDBJ databases">
        <authorList>
            <person name="Shen H."/>
        </authorList>
    </citation>
    <scope>NUCLEOTIDE SEQUENCE</scope>
    <source>
        <strain evidence="1">TNR-22</strain>
    </source>
</reference>
<accession>A0ABT8YQ65</accession>
<dbReference type="PROSITE" id="PS00330">
    <property type="entry name" value="HEMOLYSIN_CALCIUM"/>
    <property type="match status" value="2"/>
</dbReference>
<reference evidence="1" key="1">
    <citation type="journal article" date="2015" name="Int. J. Syst. Evol. Microbiol.">
        <title>Rhizobium alvei sp. nov., isolated from a freshwater river.</title>
        <authorList>
            <person name="Sheu S.Y."/>
            <person name="Huang H.W."/>
            <person name="Young C.C."/>
            <person name="Chen W.M."/>
        </authorList>
    </citation>
    <scope>NUCLEOTIDE SEQUENCE</scope>
    <source>
        <strain evidence="1">TNR-22</strain>
    </source>
</reference>
<name>A0ABT8YQ65_9HYPH</name>
<dbReference type="EMBL" id="JAUOZU010000013">
    <property type="protein sequence ID" value="MDO6965771.1"/>
    <property type="molecule type" value="Genomic_DNA"/>
</dbReference>
<evidence type="ECO:0000313" key="2">
    <source>
        <dbReference type="Proteomes" id="UP001174932"/>
    </source>
</evidence>
<gene>
    <name evidence="1" type="ORF">Q4481_17555</name>
</gene>